<evidence type="ECO:0000256" key="2">
    <source>
        <dbReference type="ARBA" id="ARBA00005417"/>
    </source>
</evidence>
<gene>
    <name evidence="7" type="ORF">IED13_23295</name>
</gene>
<dbReference type="RefSeq" id="WP_133560799.1">
    <property type="nucleotide sequence ID" value="NZ_JACXWY010000020.1"/>
</dbReference>
<keyword evidence="5 7" id="KW-0067">ATP-binding</keyword>
<reference evidence="7" key="1">
    <citation type="submission" date="2020-09" db="EMBL/GenBank/DDBJ databases">
        <title>Bosea spartocytisi sp. nov. a root nodule endophyte of Spartocytisus supranubius in the high mountain ecosystem fo the Teide National Park (Canary Islands, Spain).</title>
        <authorList>
            <person name="Pulido-Suarez L."/>
            <person name="Peix A."/>
            <person name="Igual J.M."/>
            <person name="Socas-Perez N."/>
            <person name="Velazquez E."/>
            <person name="Flores-Felix J.D."/>
            <person name="Leon-Barrios M."/>
        </authorList>
    </citation>
    <scope>NUCLEOTIDE SEQUENCE</scope>
    <source>
        <strain evidence="7">SSUT16</strain>
    </source>
</reference>
<dbReference type="InterPro" id="IPR013611">
    <property type="entry name" value="Transp-assoc_OB_typ2"/>
</dbReference>
<dbReference type="GO" id="GO:0043190">
    <property type="term" value="C:ATP-binding cassette (ABC) transporter complex"/>
    <property type="evidence" value="ECO:0007669"/>
    <property type="project" value="InterPro"/>
</dbReference>
<evidence type="ECO:0000256" key="3">
    <source>
        <dbReference type="ARBA" id="ARBA00022448"/>
    </source>
</evidence>
<evidence type="ECO:0000256" key="1">
    <source>
        <dbReference type="ARBA" id="ARBA00004417"/>
    </source>
</evidence>
<dbReference type="InterPro" id="IPR003439">
    <property type="entry name" value="ABC_transporter-like_ATP-bd"/>
</dbReference>
<keyword evidence="3" id="KW-0813">Transport</keyword>
<dbReference type="InterPro" id="IPR050093">
    <property type="entry name" value="ABC_SmlMolc_Importer"/>
</dbReference>
<dbReference type="PROSITE" id="PS50893">
    <property type="entry name" value="ABC_TRANSPORTER_2"/>
    <property type="match status" value="1"/>
</dbReference>
<dbReference type="EMBL" id="JACXWY010000020">
    <property type="protein sequence ID" value="MBD3848632.1"/>
    <property type="molecule type" value="Genomic_DNA"/>
</dbReference>
<feature type="domain" description="ABC transporter" evidence="6">
    <location>
        <begin position="5"/>
        <end position="235"/>
    </location>
</feature>
<protein>
    <submittedName>
        <fullName evidence="7">ABC transporter ATP-binding protein</fullName>
    </submittedName>
</protein>
<dbReference type="Proteomes" id="UP000619295">
    <property type="component" value="Unassembled WGS sequence"/>
</dbReference>
<accession>A0A927EDW5</accession>
<keyword evidence="4" id="KW-0547">Nucleotide-binding</keyword>
<dbReference type="SUPFAM" id="SSF50331">
    <property type="entry name" value="MOP-like"/>
    <property type="match status" value="1"/>
</dbReference>
<dbReference type="PANTHER" id="PTHR42781:SF4">
    <property type="entry name" value="SPERMIDINE_PUTRESCINE IMPORT ATP-BINDING PROTEIN POTA"/>
    <property type="match status" value="1"/>
</dbReference>
<proteinExistence type="inferred from homology"/>
<name>A0A927EDW5_9HYPH</name>
<dbReference type="PROSITE" id="PS00211">
    <property type="entry name" value="ABC_TRANSPORTER_1"/>
    <property type="match status" value="1"/>
</dbReference>
<keyword evidence="8" id="KW-1185">Reference proteome</keyword>
<dbReference type="Pfam" id="PF08402">
    <property type="entry name" value="TOBE_2"/>
    <property type="match status" value="1"/>
</dbReference>
<sequence length="358" mass="39151">MSEKLRTEQVTKRYNDVAALQPTTLSMRDGEFLTLLGPSGSGKTTLLSLIAGLTEPTGGDIWIDGRRVTDEPSAKRGLGMVFQNYALFPHLSIYENIAFPLRMRRMGAAEIDAAVRRVLDLIHLPHVAERLPRELSGGQQQRIALARCIVYEPSIILMDEPLGALDKNLREHMQTEIKRLHVELGITILYVTHDQEEALSMSDRICLMNNARVEQIGTPAELYFKPASVFAAGFLGESNIAPAKVLSTGTETLLGSADGSTIKVAADAGHRTDAEVNWMVRPERLKLIRDGEAHENIRRGQLLDAVFVGGFTKINVRLDDGTTLLAKELTSGQPLPERGQSVTLGWSAADAIVLPPGA</sequence>
<dbReference type="InterPro" id="IPR008995">
    <property type="entry name" value="Mo/tungstate-bd_C_term_dom"/>
</dbReference>
<comment type="similarity">
    <text evidence="2">Belongs to the ABC transporter superfamily.</text>
</comment>
<dbReference type="Gene3D" id="3.40.50.300">
    <property type="entry name" value="P-loop containing nucleotide triphosphate hydrolases"/>
    <property type="match status" value="1"/>
</dbReference>
<dbReference type="AlphaFoldDB" id="A0A927EDW5"/>
<evidence type="ECO:0000313" key="7">
    <source>
        <dbReference type="EMBL" id="MBD3848632.1"/>
    </source>
</evidence>
<dbReference type="InterPro" id="IPR017871">
    <property type="entry name" value="ABC_transporter-like_CS"/>
</dbReference>
<dbReference type="Pfam" id="PF00005">
    <property type="entry name" value="ABC_tran"/>
    <property type="match status" value="1"/>
</dbReference>
<dbReference type="InterPro" id="IPR003593">
    <property type="entry name" value="AAA+_ATPase"/>
</dbReference>
<dbReference type="GO" id="GO:0140359">
    <property type="term" value="F:ABC-type transporter activity"/>
    <property type="evidence" value="ECO:0007669"/>
    <property type="project" value="UniProtKB-ARBA"/>
</dbReference>
<organism evidence="7 8">
    <name type="scientific">Bosea spartocytisi</name>
    <dbReference type="NCBI Taxonomy" id="2773451"/>
    <lineage>
        <taxon>Bacteria</taxon>
        <taxon>Pseudomonadati</taxon>
        <taxon>Pseudomonadota</taxon>
        <taxon>Alphaproteobacteria</taxon>
        <taxon>Hyphomicrobiales</taxon>
        <taxon>Boseaceae</taxon>
        <taxon>Bosea</taxon>
    </lineage>
</organism>
<dbReference type="GO" id="GO:0005524">
    <property type="term" value="F:ATP binding"/>
    <property type="evidence" value="ECO:0007669"/>
    <property type="project" value="UniProtKB-KW"/>
</dbReference>
<dbReference type="SUPFAM" id="SSF52540">
    <property type="entry name" value="P-loop containing nucleoside triphosphate hydrolases"/>
    <property type="match status" value="1"/>
</dbReference>
<comment type="subcellular location">
    <subcellularLocation>
        <location evidence="1">Cell inner membrane</location>
        <topology evidence="1">Peripheral membrane protein</topology>
    </subcellularLocation>
</comment>
<comment type="caution">
    <text evidence="7">The sequence shown here is derived from an EMBL/GenBank/DDBJ whole genome shotgun (WGS) entry which is preliminary data.</text>
</comment>
<dbReference type="InterPro" id="IPR027417">
    <property type="entry name" value="P-loop_NTPase"/>
</dbReference>
<evidence type="ECO:0000256" key="4">
    <source>
        <dbReference type="ARBA" id="ARBA00022741"/>
    </source>
</evidence>
<evidence type="ECO:0000259" key="6">
    <source>
        <dbReference type="PROSITE" id="PS50893"/>
    </source>
</evidence>
<evidence type="ECO:0000256" key="5">
    <source>
        <dbReference type="ARBA" id="ARBA00022840"/>
    </source>
</evidence>
<dbReference type="SMART" id="SM00382">
    <property type="entry name" value="AAA"/>
    <property type="match status" value="1"/>
</dbReference>
<dbReference type="FunFam" id="3.40.50.300:FF:000042">
    <property type="entry name" value="Maltose/maltodextrin ABC transporter, ATP-binding protein"/>
    <property type="match status" value="1"/>
</dbReference>
<dbReference type="GO" id="GO:0016887">
    <property type="term" value="F:ATP hydrolysis activity"/>
    <property type="evidence" value="ECO:0007669"/>
    <property type="project" value="InterPro"/>
</dbReference>
<evidence type="ECO:0000313" key="8">
    <source>
        <dbReference type="Proteomes" id="UP000619295"/>
    </source>
</evidence>
<dbReference type="Gene3D" id="2.40.50.100">
    <property type="match status" value="1"/>
</dbReference>
<dbReference type="PANTHER" id="PTHR42781">
    <property type="entry name" value="SPERMIDINE/PUTRESCINE IMPORT ATP-BINDING PROTEIN POTA"/>
    <property type="match status" value="1"/>
</dbReference>